<comment type="caution">
    <text evidence="2">The sequence shown here is derived from an EMBL/GenBank/DDBJ whole genome shotgun (WGS) entry which is preliminary data.</text>
</comment>
<keyword evidence="1" id="KW-0472">Membrane</keyword>
<protein>
    <submittedName>
        <fullName evidence="2">Uncharacterized protein</fullName>
    </submittedName>
</protein>
<keyword evidence="1" id="KW-0812">Transmembrane</keyword>
<reference evidence="2" key="2">
    <citation type="journal article" date="2024" name="Plant">
        <title>Genomic evolution and insights into agronomic trait innovations of Sesamum species.</title>
        <authorList>
            <person name="Miao H."/>
            <person name="Wang L."/>
            <person name="Qu L."/>
            <person name="Liu H."/>
            <person name="Sun Y."/>
            <person name="Le M."/>
            <person name="Wang Q."/>
            <person name="Wei S."/>
            <person name="Zheng Y."/>
            <person name="Lin W."/>
            <person name="Duan Y."/>
            <person name="Cao H."/>
            <person name="Xiong S."/>
            <person name="Wang X."/>
            <person name="Wei L."/>
            <person name="Li C."/>
            <person name="Ma Q."/>
            <person name="Ju M."/>
            <person name="Zhao R."/>
            <person name="Li G."/>
            <person name="Mu C."/>
            <person name="Tian Q."/>
            <person name="Mei H."/>
            <person name="Zhang T."/>
            <person name="Gao T."/>
            <person name="Zhang H."/>
        </authorList>
    </citation>
    <scope>NUCLEOTIDE SEQUENCE</scope>
    <source>
        <strain evidence="2">G01</strain>
    </source>
</reference>
<organism evidence="2">
    <name type="scientific">Sesamum angustifolium</name>
    <dbReference type="NCBI Taxonomy" id="2727405"/>
    <lineage>
        <taxon>Eukaryota</taxon>
        <taxon>Viridiplantae</taxon>
        <taxon>Streptophyta</taxon>
        <taxon>Embryophyta</taxon>
        <taxon>Tracheophyta</taxon>
        <taxon>Spermatophyta</taxon>
        <taxon>Magnoliopsida</taxon>
        <taxon>eudicotyledons</taxon>
        <taxon>Gunneridae</taxon>
        <taxon>Pentapetalae</taxon>
        <taxon>asterids</taxon>
        <taxon>lamiids</taxon>
        <taxon>Lamiales</taxon>
        <taxon>Pedaliaceae</taxon>
        <taxon>Sesamum</taxon>
    </lineage>
</organism>
<dbReference type="AlphaFoldDB" id="A0AAW2IT61"/>
<keyword evidence="1" id="KW-1133">Transmembrane helix</keyword>
<sequence>MEERPVQDQVEEATTYIKLLTQRVEEMRRRRSQALMTASGSGVGVGVGVVAVWVDQLWK</sequence>
<evidence type="ECO:0000313" key="2">
    <source>
        <dbReference type="EMBL" id="KAL0285197.1"/>
    </source>
</evidence>
<reference evidence="2" key="1">
    <citation type="submission" date="2020-06" db="EMBL/GenBank/DDBJ databases">
        <authorList>
            <person name="Li T."/>
            <person name="Hu X."/>
            <person name="Zhang T."/>
            <person name="Song X."/>
            <person name="Zhang H."/>
            <person name="Dai N."/>
            <person name="Sheng W."/>
            <person name="Hou X."/>
            <person name="Wei L."/>
        </authorList>
    </citation>
    <scope>NUCLEOTIDE SEQUENCE</scope>
    <source>
        <strain evidence="2">G01</strain>
        <tissue evidence="2">Leaf</tissue>
    </source>
</reference>
<evidence type="ECO:0000256" key="1">
    <source>
        <dbReference type="SAM" id="Phobius"/>
    </source>
</evidence>
<gene>
    <name evidence="2" type="ORF">Sangu_2789600</name>
</gene>
<feature type="transmembrane region" description="Helical" evidence="1">
    <location>
        <begin position="34"/>
        <end position="54"/>
    </location>
</feature>
<proteinExistence type="predicted"/>
<dbReference type="EMBL" id="JACGWK010001610">
    <property type="protein sequence ID" value="KAL0285197.1"/>
    <property type="molecule type" value="Genomic_DNA"/>
</dbReference>
<accession>A0AAW2IT61</accession>
<name>A0AAW2IT61_9LAMI</name>